<comment type="caution">
    <text evidence="1">The sequence shown here is derived from an EMBL/GenBank/DDBJ whole genome shotgun (WGS) entry which is preliminary data.</text>
</comment>
<reference evidence="1" key="1">
    <citation type="journal article" date="2022" name="Front. Genet.">
        <title>Chromosome-Scale Assembly of the Dendrobium nobile Genome Provides Insights Into the Molecular Mechanism of the Biosynthesis of the Medicinal Active Ingredient of Dendrobium.</title>
        <authorList>
            <person name="Xu Q."/>
            <person name="Niu S.-C."/>
            <person name="Li K.-L."/>
            <person name="Zheng P.-J."/>
            <person name="Zhang X.-J."/>
            <person name="Jia Y."/>
            <person name="Liu Y."/>
            <person name="Niu Y.-X."/>
            <person name="Yu L.-H."/>
            <person name="Chen D.-F."/>
            <person name="Zhang G.-Q."/>
        </authorList>
    </citation>
    <scope>NUCLEOTIDE SEQUENCE</scope>
    <source>
        <tissue evidence="1">Leaf</tissue>
    </source>
</reference>
<organism evidence="1 2">
    <name type="scientific">Dendrobium nobile</name>
    <name type="common">Orchid</name>
    <dbReference type="NCBI Taxonomy" id="94219"/>
    <lineage>
        <taxon>Eukaryota</taxon>
        <taxon>Viridiplantae</taxon>
        <taxon>Streptophyta</taxon>
        <taxon>Embryophyta</taxon>
        <taxon>Tracheophyta</taxon>
        <taxon>Spermatophyta</taxon>
        <taxon>Magnoliopsida</taxon>
        <taxon>Liliopsida</taxon>
        <taxon>Asparagales</taxon>
        <taxon>Orchidaceae</taxon>
        <taxon>Epidendroideae</taxon>
        <taxon>Malaxideae</taxon>
        <taxon>Dendrobiinae</taxon>
        <taxon>Dendrobium</taxon>
    </lineage>
</organism>
<dbReference type="Proteomes" id="UP000829196">
    <property type="component" value="Unassembled WGS sequence"/>
</dbReference>
<dbReference type="AlphaFoldDB" id="A0A8T3B5J6"/>
<accession>A0A8T3B5J6</accession>
<keyword evidence="2" id="KW-1185">Reference proteome</keyword>
<evidence type="ECO:0000313" key="2">
    <source>
        <dbReference type="Proteomes" id="UP000829196"/>
    </source>
</evidence>
<sequence length="71" mass="7805">MWFPISSHKLKGEKAHAFLFFLLVLSSLLHGVQTEFLLSLLKRSARESLLGVRHCGGSGVDVIGVAKKSKQ</sequence>
<proteinExistence type="predicted"/>
<dbReference type="EMBL" id="JAGYWB010000012">
    <property type="protein sequence ID" value="KAI0501805.1"/>
    <property type="molecule type" value="Genomic_DNA"/>
</dbReference>
<dbReference type="SMR" id="A0A8T3B5J6"/>
<evidence type="ECO:0000313" key="1">
    <source>
        <dbReference type="EMBL" id="KAI0501805.1"/>
    </source>
</evidence>
<name>A0A8T3B5J6_DENNO</name>
<gene>
    <name evidence="1" type="ORF">KFK09_016750</name>
</gene>
<protein>
    <submittedName>
        <fullName evidence="1">Uncharacterized protein</fullName>
    </submittedName>
</protein>